<keyword evidence="3" id="KW-1185">Reference proteome</keyword>
<organism evidence="2 3">
    <name type="scientific">Actinomyces ruminicola</name>
    <dbReference type="NCBI Taxonomy" id="332524"/>
    <lineage>
        <taxon>Bacteria</taxon>
        <taxon>Bacillati</taxon>
        <taxon>Actinomycetota</taxon>
        <taxon>Actinomycetes</taxon>
        <taxon>Actinomycetales</taxon>
        <taxon>Actinomycetaceae</taxon>
        <taxon>Actinomyces</taxon>
    </lineage>
</organism>
<evidence type="ECO:0000256" key="1">
    <source>
        <dbReference type="SAM" id="MobiDB-lite"/>
    </source>
</evidence>
<dbReference type="EMBL" id="FNIM01000004">
    <property type="protein sequence ID" value="SDN44791.1"/>
    <property type="molecule type" value="Genomic_DNA"/>
</dbReference>
<accession>A0A1H0BGQ4</accession>
<dbReference type="AlphaFoldDB" id="A0A1H0BGQ4"/>
<feature type="compositionally biased region" description="Low complexity" evidence="1">
    <location>
        <begin position="46"/>
        <end position="70"/>
    </location>
</feature>
<evidence type="ECO:0000313" key="2">
    <source>
        <dbReference type="EMBL" id="SDN44791.1"/>
    </source>
</evidence>
<name>A0A1H0BGQ4_9ACTO</name>
<sequence length="195" mass="20670">MLMASFPFPTGAHMPCARRQHGLHRPAACALIGALALSACSAASSSRTTPPAQSAATQEATATVTQQEGAPYPADMDHLDDILTIGQGHELPENAEVLSVSPAVNFATNFPGGWGYIIAFTAQDQDIRNYVTNNTEGLGDIIENYPTTSPDSGGLEDIDLSNISNPWRISFAGDAVLLLERPLGRGWLIIRGAPR</sequence>
<proteinExistence type="predicted"/>
<evidence type="ECO:0000313" key="3">
    <source>
        <dbReference type="Proteomes" id="UP000198541"/>
    </source>
</evidence>
<feature type="region of interest" description="Disordered" evidence="1">
    <location>
        <begin position="46"/>
        <end position="71"/>
    </location>
</feature>
<reference evidence="3" key="1">
    <citation type="submission" date="2016-10" db="EMBL/GenBank/DDBJ databases">
        <authorList>
            <person name="Varghese N."/>
            <person name="Submissions S."/>
        </authorList>
    </citation>
    <scope>NUCLEOTIDE SEQUENCE [LARGE SCALE GENOMIC DNA]</scope>
    <source>
        <strain evidence="3">DSM 27982</strain>
    </source>
</reference>
<protein>
    <submittedName>
        <fullName evidence="2">Uncharacterized protein</fullName>
    </submittedName>
</protein>
<gene>
    <name evidence="2" type="ORF">SAMN05216355_10437</name>
</gene>
<dbReference type="Proteomes" id="UP000198541">
    <property type="component" value="Unassembled WGS sequence"/>
</dbReference>